<dbReference type="RefSeq" id="WP_350393725.1">
    <property type="nucleotide sequence ID" value="NZ_JBELQE010000050.1"/>
</dbReference>
<accession>A0ABV1QKM5</accession>
<dbReference type="EMBL" id="JBELQE010000050">
    <property type="protein sequence ID" value="MER2249949.1"/>
    <property type="molecule type" value="Genomic_DNA"/>
</dbReference>
<dbReference type="Proteomes" id="UP001480955">
    <property type="component" value="Unassembled WGS sequence"/>
</dbReference>
<proteinExistence type="predicted"/>
<evidence type="ECO:0000313" key="2">
    <source>
        <dbReference type="EMBL" id="MER2249949.1"/>
    </source>
</evidence>
<name>A0ABV1QKM5_9HYPH</name>
<protein>
    <submittedName>
        <fullName evidence="2">Uncharacterized protein</fullName>
    </submittedName>
</protein>
<comment type="caution">
    <text evidence="2">The sequence shown here is derived from an EMBL/GenBank/DDBJ whole genome shotgun (WGS) entry which is preliminary data.</text>
</comment>
<organism evidence="2 3">
    <name type="scientific">Methylorubrum podarium</name>
    <dbReference type="NCBI Taxonomy" id="200476"/>
    <lineage>
        <taxon>Bacteria</taxon>
        <taxon>Pseudomonadati</taxon>
        <taxon>Pseudomonadota</taxon>
        <taxon>Alphaproteobacteria</taxon>
        <taxon>Hyphomicrobiales</taxon>
        <taxon>Methylobacteriaceae</taxon>
        <taxon>Methylorubrum</taxon>
    </lineage>
</organism>
<evidence type="ECO:0000313" key="3">
    <source>
        <dbReference type="Proteomes" id="UP001480955"/>
    </source>
</evidence>
<sequence>MARENYAAHSILEWTHDKVDFMLKDLNELREIEQLLRQAEERLGPTATFRQRTLLQMSLFEFRRGLRAEDEEATPSVDMSQDESDNRSF</sequence>
<reference evidence="2 3" key="1">
    <citation type="submission" date="2024-06" db="EMBL/GenBank/DDBJ databases">
        <authorList>
            <person name="Campbell A.G."/>
        </authorList>
    </citation>
    <scope>NUCLEOTIDE SEQUENCE [LARGE SCALE GENOMIC DNA]</scope>
    <source>
        <strain evidence="2 3">EM12</strain>
    </source>
</reference>
<feature type="region of interest" description="Disordered" evidence="1">
    <location>
        <begin position="69"/>
        <end position="89"/>
    </location>
</feature>
<keyword evidence="3" id="KW-1185">Reference proteome</keyword>
<evidence type="ECO:0000256" key="1">
    <source>
        <dbReference type="SAM" id="MobiDB-lite"/>
    </source>
</evidence>
<gene>
    <name evidence="2" type="ORF">ABS772_08490</name>
</gene>